<dbReference type="InterPro" id="IPR017978">
    <property type="entry name" value="GPCR_3_C"/>
</dbReference>
<evidence type="ECO:0000256" key="5">
    <source>
        <dbReference type="ARBA" id="ARBA00023040"/>
    </source>
</evidence>
<dbReference type="PROSITE" id="PS50259">
    <property type="entry name" value="G_PROTEIN_RECEP_F3_4"/>
    <property type="match status" value="1"/>
</dbReference>
<keyword evidence="6 10" id="KW-0472">Membrane</keyword>
<gene>
    <name evidence="14" type="primary">LOC107112335</name>
</gene>
<dbReference type="Pfam" id="PF00003">
    <property type="entry name" value="7tm_3"/>
    <property type="match status" value="1"/>
</dbReference>
<feature type="transmembrane region" description="Helical" evidence="10">
    <location>
        <begin position="434"/>
        <end position="452"/>
    </location>
</feature>
<dbReference type="Pfam" id="PF01094">
    <property type="entry name" value="ANF_receptor"/>
    <property type="match status" value="1"/>
</dbReference>
<dbReference type="RefSeq" id="XP_015268942.1">
    <property type="nucleotide sequence ID" value="XM_015413456.1"/>
</dbReference>
<keyword evidence="2" id="KW-1003">Cell membrane</keyword>
<dbReference type="InterPro" id="IPR004073">
    <property type="entry name" value="GPCR_3_vmron_rcpt_2"/>
</dbReference>
<evidence type="ECO:0000313" key="14">
    <source>
        <dbReference type="RefSeq" id="XP_015268942.1"/>
    </source>
</evidence>
<evidence type="ECO:0000256" key="3">
    <source>
        <dbReference type="ARBA" id="ARBA00022692"/>
    </source>
</evidence>
<evidence type="ECO:0000256" key="9">
    <source>
        <dbReference type="ARBA" id="ARBA00023224"/>
    </source>
</evidence>
<evidence type="ECO:0000256" key="6">
    <source>
        <dbReference type="ARBA" id="ARBA00023136"/>
    </source>
</evidence>
<dbReference type="InterPro" id="IPR000337">
    <property type="entry name" value="GPCR_3"/>
</dbReference>
<feature type="domain" description="G-protein coupled receptors family 3 profile" evidence="12">
    <location>
        <begin position="319"/>
        <end position="574"/>
    </location>
</feature>
<dbReference type="InterPro" id="IPR028082">
    <property type="entry name" value="Peripla_BP_I"/>
</dbReference>
<dbReference type="PRINTS" id="PR00248">
    <property type="entry name" value="GPCRMGR"/>
</dbReference>
<evidence type="ECO:0000256" key="7">
    <source>
        <dbReference type="ARBA" id="ARBA00023170"/>
    </source>
</evidence>
<dbReference type="PANTHER" id="PTHR24061">
    <property type="entry name" value="CALCIUM-SENSING RECEPTOR-RELATED"/>
    <property type="match status" value="1"/>
</dbReference>
<dbReference type="CDD" id="cd15283">
    <property type="entry name" value="7tmC_V2R_pheromone"/>
    <property type="match status" value="1"/>
</dbReference>
<dbReference type="PANTHER" id="PTHR24061:SF599">
    <property type="entry name" value="G-PROTEIN COUPLED RECEPTORS FAMILY 3 PROFILE DOMAIN-CONTAINING PROTEIN"/>
    <property type="match status" value="1"/>
</dbReference>
<dbReference type="Gene3D" id="3.40.50.2300">
    <property type="match status" value="3"/>
</dbReference>
<dbReference type="InterPro" id="IPR001828">
    <property type="entry name" value="ANF_lig-bd_rcpt"/>
</dbReference>
<feature type="transmembrane region" description="Helical" evidence="10">
    <location>
        <begin position="545"/>
        <end position="569"/>
    </location>
</feature>
<feature type="transmembrane region" description="Helical" evidence="10">
    <location>
        <begin position="513"/>
        <end position="533"/>
    </location>
</feature>
<proteinExistence type="predicted"/>
<reference evidence="14" key="1">
    <citation type="submission" date="2025-08" db="UniProtKB">
        <authorList>
            <consortium name="RefSeq"/>
        </authorList>
    </citation>
    <scope>IDENTIFICATION</scope>
</reference>
<evidence type="ECO:0000256" key="4">
    <source>
        <dbReference type="ARBA" id="ARBA00022989"/>
    </source>
</evidence>
<evidence type="ECO:0000256" key="10">
    <source>
        <dbReference type="SAM" id="Phobius"/>
    </source>
</evidence>
<dbReference type="GeneID" id="107112335"/>
<dbReference type="InterPro" id="IPR017979">
    <property type="entry name" value="GPCR_3_CS"/>
</dbReference>
<feature type="signal peptide" evidence="11">
    <location>
        <begin position="1"/>
        <end position="18"/>
    </location>
</feature>
<evidence type="ECO:0000313" key="13">
    <source>
        <dbReference type="Proteomes" id="UP000694871"/>
    </source>
</evidence>
<feature type="transmembrane region" description="Helical" evidence="10">
    <location>
        <begin position="359"/>
        <end position="377"/>
    </location>
</feature>
<keyword evidence="4 10" id="KW-1133">Transmembrane helix</keyword>
<keyword evidence="8" id="KW-0325">Glycoprotein</keyword>
<dbReference type="SUPFAM" id="SSF53822">
    <property type="entry name" value="Periplasmic binding protein-like I"/>
    <property type="match status" value="2"/>
</dbReference>
<feature type="chain" id="PRO_5045939939" evidence="11">
    <location>
        <begin position="19"/>
        <end position="589"/>
    </location>
</feature>
<protein>
    <submittedName>
        <fullName evidence="14">Vomeronasal type-2 receptor 26-like</fullName>
    </submittedName>
</protein>
<keyword evidence="3 10" id="KW-0812">Transmembrane</keyword>
<evidence type="ECO:0000256" key="11">
    <source>
        <dbReference type="SAM" id="SignalP"/>
    </source>
</evidence>
<keyword evidence="7" id="KW-0675">Receptor</keyword>
<comment type="subcellular location">
    <subcellularLocation>
        <location evidence="1">Cell membrane</location>
        <topology evidence="1">Multi-pass membrane protein</topology>
    </subcellularLocation>
</comment>
<evidence type="ECO:0000256" key="8">
    <source>
        <dbReference type="ARBA" id="ARBA00023180"/>
    </source>
</evidence>
<dbReference type="Proteomes" id="UP000694871">
    <property type="component" value="Unplaced"/>
</dbReference>
<name>A0ABM1K5F5_GEKJA</name>
<dbReference type="PRINTS" id="PR01535">
    <property type="entry name" value="VOMERONASL2R"/>
</dbReference>
<dbReference type="InterPro" id="IPR000068">
    <property type="entry name" value="GPCR_3_Ca_sens_rcpt-rel"/>
</dbReference>
<feature type="transmembrane region" description="Helical" evidence="10">
    <location>
        <begin position="318"/>
        <end position="338"/>
    </location>
</feature>
<evidence type="ECO:0000259" key="12">
    <source>
        <dbReference type="PROSITE" id="PS50259"/>
    </source>
</evidence>
<dbReference type="PROSITE" id="PS00981">
    <property type="entry name" value="G_PROTEIN_RECEP_F3_3"/>
    <property type="match status" value="1"/>
</dbReference>
<keyword evidence="11" id="KW-0732">Signal</keyword>
<evidence type="ECO:0000256" key="2">
    <source>
        <dbReference type="ARBA" id="ARBA00022475"/>
    </source>
</evidence>
<organism evidence="13 14">
    <name type="scientific">Gekko japonicus</name>
    <name type="common">Schlegel's Japanese gecko</name>
    <dbReference type="NCBI Taxonomy" id="146911"/>
    <lineage>
        <taxon>Eukaryota</taxon>
        <taxon>Metazoa</taxon>
        <taxon>Chordata</taxon>
        <taxon>Craniata</taxon>
        <taxon>Vertebrata</taxon>
        <taxon>Euteleostomi</taxon>
        <taxon>Lepidosauria</taxon>
        <taxon>Squamata</taxon>
        <taxon>Bifurcata</taxon>
        <taxon>Gekkota</taxon>
        <taxon>Gekkonidae</taxon>
        <taxon>Gekkoninae</taxon>
        <taxon>Gekko</taxon>
    </lineage>
</organism>
<sequence>MEVFVLLQLLLLYHKVFNAHIVKCRIRNLEPPIQEYQQSGDLFVGAIASQSFNINPIEFTEYPRFALADELATIPKHYQHMLALEYAVKEINENPAILPNVTLGFQIYDSYFSAKPTYHAIIQLMSTPKLSVPNFKCDVQNNLLAIIGGLDSKTSLDVAAMLGIYKIPQLHYFLRNIEFNNSAGEKISLNENGELIAGFDIENWIISSNQSFHRVKLGRMDLQDPHVHFQQAFTINDKDITWPDWFNQNDSNEENWVRMSEKAHLMPPLLCKEISLDRSEQLENNLDDCYQCSEEKYPSKNQDLCIPKNISFLSYEELLGMSLAFLALSFSMITSLILRIFKKFQSTPIVKANNRSLTYILLISLLLCFLCTLLFIGRPENVTCLLRQTAFGTIFSVAISCVLAKTITVVLAFMATRPGSRKRKWVRESLANSTVFSCSLIQAGICTFWLAMSPPFPDADMHSVTEEIVLECNEGSVILFCCVLAYMGFLALLSFTVAFFARKLPDAFNEAKFITFSMLVFCSVWLSFVPAYLSTKGKYMVAVEIFSILASSAGLLSFIFFPKCFIILLRPELNKREILIRGNTQRSQV</sequence>
<accession>A0ABM1K5F5</accession>
<keyword evidence="13" id="KW-1185">Reference proteome</keyword>
<evidence type="ECO:0000256" key="1">
    <source>
        <dbReference type="ARBA" id="ARBA00004651"/>
    </source>
</evidence>
<feature type="transmembrane region" description="Helical" evidence="10">
    <location>
        <begin position="477"/>
        <end position="501"/>
    </location>
</feature>
<keyword evidence="9" id="KW-0807">Transducer</keyword>
<feature type="transmembrane region" description="Helical" evidence="10">
    <location>
        <begin position="389"/>
        <end position="413"/>
    </location>
</feature>
<keyword evidence="5" id="KW-0297">G-protein coupled receptor</keyword>